<keyword evidence="3" id="KW-1185">Reference proteome</keyword>
<reference evidence="2" key="1">
    <citation type="submission" date="2013-04" db="EMBL/GenBank/DDBJ databases">
        <authorList>
            <person name="Qu J."/>
            <person name="Murali S.C."/>
            <person name="Bandaranaike D."/>
            <person name="Bellair M."/>
            <person name="Blankenburg K."/>
            <person name="Chao H."/>
            <person name="Dinh H."/>
            <person name="Doddapaneni H."/>
            <person name="Downs B."/>
            <person name="Dugan-Rocha S."/>
            <person name="Elkadiri S."/>
            <person name="Gnanaolivu R.D."/>
            <person name="Hernandez B."/>
            <person name="Javaid M."/>
            <person name="Jayaseelan J.C."/>
            <person name="Lee S."/>
            <person name="Li M."/>
            <person name="Ming W."/>
            <person name="Munidasa M."/>
            <person name="Muniz J."/>
            <person name="Nguyen L."/>
            <person name="Ongeri F."/>
            <person name="Osuji N."/>
            <person name="Pu L.-L."/>
            <person name="Puazo M."/>
            <person name="Qu C."/>
            <person name="Quiroz J."/>
            <person name="Raj R."/>
            <person name="Weissenberger G."/>
            <person name="Xin Y."/>
            <person name="Zou X."/>
            <person name="Han Y."/>
            <person name="Richards S."/>
            <person name="Worley K."/>
            <person name="Muzny D."/>
            <person name="Gibbs R."/>
        </authorList>
    </citation>
    <scope>NUCLEOTIDE SEQUENCE</scope>
    <source>
        <strain evidence="2">Sampled in the wild</strain>
    </source>
</reference>
<feature type="coiled-coil region" evidence="1">
    <location>
        <begin position="191"/>
        <end position="255"/>
    </location>
</feature>
<name>A0A8K0K6N5_LADFU</name>
<organism evidence="2 3">
    <name type="scientific">Ladona fulva</name>
    <name type="common">Scarce chaser dragonfly</name>
    <name type="synonym">Libellula fulva</name>
    <dbReference type="NCBI Taxonomy" id="123851"/>
    <lineage>
        <taxon>Eukaryota</taxon>
        <taxon>Metazoa</taxon>
        <taxon>Ecdysozoa</taxon>
        <taxon>Arthropoda</taxon>
        <taxon>Hexapoda</taxon>
        <taxon>Insecta</taxon>
        <taxon>Pterygota</taxon>
        <taxon>Palaeoptera</taxon>
        <taxon>Odonata</taxon>
        <taxon>Epiprocta</taxon>
        <taxon>Anisoptera</taxon>
        <taxon>Libelluloidea</taxon>
        <taxon>Libellulidae</taxon>
        <taxon>Ladona</taxon>
    </lineage>
</organism>
<dbReference type="PANTHER" id="PTHR37558:SF1">
    <property type="entry name" value="HTH CENPB-TYPE DOMAIN-CONTAINING PROTEIN"/>
    <property type="match status" value="1"/>
</dbReference>
<dbReference type="OrthoDB" id="72637at2759"/>
<evidence type="ECO:0000313" key="2">
    <source>
        <dbReference type="EMBL" id="KAG8228225.1"/>
    </source>
</evidence>
<sequence length="272" mass="31525">MLKNIQKFKRLRFSNYDDVILLQEVVKVNPYENGWKNVREAVVRLTGKEFNTRCLREHVQYLLKLHSREDYGTRKKPGTEEEFALKEELIQQLKAMLNTMGRKYGRKRVQEAMGDGLGNREGTILYISNDFVQGSPNVALGVVDNSEDPEPLTCNQSTSATKSGANISSSGRRIFHLPRSAGGNHQFISLMKEKQDREAAHNREILSLKKQKLELEREKLQLEKEKFELERKEKEAKLEMERKELDQRILREKRQQDIIDALLSLIKKEAAG</sequence>
<gene>
    <name evidence="2" type="ORF">J437_LFUL004350</name>
</gene>
<protein>
    <submittedName>
        <fullName evidence="2">Uncharacterized protein</fullName>
    </submittedName>
</protein>
<evidence type="ECO:0000256" key="1">
    <source>
        <dbReference type="SAM" id="Coils"/>
    </source>
</evidence>
<proteinExistence type="predicted"/>
<comment type="caution">
    <text evidence="2">The sequence shown here is derived from an EMBL/GenBank/DDBJ whole genome shotgun (WGS) entry which is preliminary data.</text>
</comment>
<evidence type="ECO:0000313" key="3">
    <source>
        <dbReference type="Proteomes" id="UP000792457"/>
    </source>
</evidence>
<keyword evidence="1" id="KW-0175">Coiled coil</keyword>
<dbReference type="EMBL" id="KZ308363">
    <property type="protein sequence ID" value="KAG8228225.1"/>
    <property type="molecule type" value="Genomic_DNA"/>
</dbReference>
<dbReference type="Proteomes" id="UP000792457">
    <property type="component" value="Unassembled WGS sequence"/>
</dbReference>
<dbReference type="PANTHER" id="PTHR37558">
    <property type="entry name" value="HTH CENPB-TYPE DOMAIN-CONTAINING PROTEIN"/>
    <property type="match status" value="1"/>
</dbReference>
<dbReference type="AlphaFoldDB" id="A0A8K0K6N5"/>
<accession>A0A8K0K6N5</accession>
<reference evidence="2" key="2">
    <citation type="submission" date="2017-10" db="EMBL/GenBank/DDBJ databases">
        <title>Ladona fulva Genome sequencing and assembly.</title>
        <authorList>
            <person name="Murali S."/>
            <person name="Richards S."/>
            <person name="Bandaranaike D."/>
            <person name="Bellair M."/>
            <person name="Blankenburg K."/>
            <person name="Chao H."/>
            <person name="Dinh H."/>
            <person name="Doddapaneni H."/>
            <person name="Dugan-Rocha S."/>
            <person name="Elkadiri S."/>
            <person name="Gnanaolivu R."/>
            <person name="Hernandez B."/>
            <person name="Skinner E."/>
            <person name="Javaid M."/>
            <person name="Lee S."/>
            <person name="Li M."/>
            <person name="Ming W."/>
            <person name="Munidasa M."/>
            <person name="Muniz J."/>
            <person name="Nguyen L."/>
            <person name="Hughes D."/>
            <person name="Osuji N."/>
            <person name="Pu L.-L."/>
            <person name="Puazo M."/>
            <person name="Qu C."/>
            <person name="Quiroz J."/>
            <person name="Raj R."/>
            <person name="Weissenberger G."/>
            <person name="Xin Y."/>
            <person name="Zou X."/>
            <person name="Han Y."/>
            <person name="Worley K."/>
            <person name="Muzny D."/>
            <person name="Gibbs R."/>
        </authorList>
    </citation>
    <scope>NUCLEOTIDE SEQUENCE</scope>
    <source>
        <strain evidence="2">Sampled in the wild</strain>
    </source>
</reference>